<feature type="region of interest" description="Disordered" evidence="1">
    <location>
        <begin position="67"/>
        <end position="88"/>
    </location>
</feature>
<evidence type="ECO:0000256" key="1">
    <source>
        <dbReference type="SAM" id="MobiDB-lite"/>
    </source>
</evidence>
<evidence type="ECO:0000313" key="4">
    <source>
        <dbReference type="EMBL" id="QDB80003.1"/>
    </source>
</evidence>
<keyword evidence="2" id="KW-1133">Transmembrane helix</keyword>
<dbReference type="Proteomes" id="UP000313948">
    <property type="component" value="Chromosome"/>
</dbReference>
<accession>A0ABX5VRB3</accession>
<feature type="transmembrane region" description="Helical" evidence="2">
    <location>
        <begin position="12"/>
        <end position="31"/>
    </location>
</feature>
<dbReference type="EMBL" id="CP040899">
    <property type="protein sequence ID" value="QDB80003.1"/>
    <property type="molecule type" value="Genomic_DNA"/>
</dbReference>
<gene>
    <name evidence="4" type="ORF">FE251_11895</name>
</gene>
<keyword evidence="2" id="KW-0472">Membrane</keyword>
<sequence>MDDPRPRDGGAMIGLVIATLSFAIAGVNVAVATERPLLSRADPSDVRVGPDRLDQIEVVGSSKELWERPRRGLPSSGTPAAGGSERTCPPQEYRWGKYSLTVTECGFVPPGEWAPWFEDQEGTENEEGESAPPQVIAFDREDVQRLIVEPGSLIVQPDRSWVLVSAETVVMTDASEHILRTRVLDLDIDVRVTPVLYTWDFGDGSAPLTGTDPGASWPNHTVSHVYESPGTAVISLQIEWDAAFRVAGTSTWLPVAGRAVTTQTTEPIEVVTATPRLTTG</sequence>
<evidence type="ECO:0000256" key="2">
    <source>
        <dbReference type="SAM" id="Phobius"/>
    </source>
</evidence>
<evidence type="ECO:0000259" key="3">
    <source>
        <dbReference type="PROSITE" id="PS50093"/>
    </source>
</evidence>
<protein>
    <submittedName>
        <fullName evidence="4">PKD domain-containing protein</fullName>
    </submittedName>
</protein>
<dbReference type="InterPro" id="IPR000601">
    <property type="entry name" value="PKD_dom"/>
</dbReference>
<dbReference type="CDD" id="cd00146">
    <property type="entry name" value="PKD"/>
    <property type="match status" value="1"/>
</dbReference>
<name>A0ABX5VRB3_9MICO</name>
<feature type="domain" description="PKD" evidence="3">
    <location>
        <begin position="193"/>
        <end position="238"/>
    </location>
</feature>
<dbReference type="Pfam" id="PF00801">
    <property type="entry name" value="PKD"/>
    <property type="match status" value="1"/>
</dbReference>
<organism evidence="4 5">
    <name type="scientific">Georgenia wutianyii</name>
    <dbReference type="NCBI Taxonomy" id="2585135"/>
    <lineage>
        <taxon>Bacteria</taxon>
        <taxon>Bacillati</taxon>
        <taxon>Actinomycetota</taxon>
        <taxon>Actinomycetes</taxon>
        <taxon>Micrococcales</taxon>
        <taxon>Bogoriellaceae</taxon>
        <taxon>Georgenia</taxon>
    </lineage>
</organism>
<dbReference type="SUPFAM" id="SSF49299">
    <property type="entry name" value="PKD domain"/>
    <property type="match status" value="1"/>
</dbReference>
<keyword evidence="5" id="KW-1185">Reference proteome</keyword>
<dbReference type="InterPro" id="IPR013783">
    <property type="entry name" value="Ig-like_fold"/>
</dbReference>
<reference evidence="4 5" key="1">
    <citation type="submission" date="2019-05" db="EMBL/GenBank/DDBJ databases">
        <title>Georgenia *** sp. nov., and Georgenia *** sp. nov., isolated from the intestinal contents of plateau pika (Ochotona curzoniae) in the Qinghai-Tibet plateau of China.</title>
        <authorList>
            <person name="Tian Z."/>
        </authorList>
    </citation>
    <scope>NUCLEOTIDE SEQUENCE [LARGE SCALE GENOMIC DNA]</scope>
    <source>
        <strain evidence="4 5">Z294</strain>
    </source>
</reference>
<keyword evidence="2" id="KW-0812">Transmembrane</keyword>
<proteinExistence type="predicted"/>
<evidence type="ECO:0000313" key="5">
    <source>
        <dbReference type="Proteomes" id="UP000313948"/>
    </source>
</evidence>
<dbReference type="InterPro" id="IPR035986">
    <property type="entry name" value="PKD_dom_sf"/>
</dbReference>
<dbReference type="PROSITE" id="PS50093">
    <property type="entry name" value="PKD"/>
    <property type="match status" value="1"/>
</dbReference>
<dbReference type="Gene3D" id="2.60.40.10">
    <property type="entry name" value="Immunoglobulins"/>
    <property type="match status" value="1"/>
</dbReference>